<evidence type="ECO:0000256" key="2">
    <source>
        <dbReference type="ARBA" id="ARBA00022490"/>
    </source>
</evidence>
<evidence type="ECO:0000256" key="5">
    <source>
        <dbReference type="ARBA" id="ARBA00022777"/>
    </source>
</evidence>
<comment type="similarity">
    <text evidence="8">Belongs to the eIF-3 subunit D family.</text>
</comment>
<feature type="domain" description="Histone deacetylase" evidence="9">
    <location>
        <begin position="33"/>
        <end position="366"/>
    </location>
</feature>
<dbReference type="GeneID" id="94336775"/>
<comment type="subunit">
    <text evidence="8">Component of the eukaryotic translation initiation factor 3 (eIF-3) complex.</text>
</comment>
<dbReference type="RefSeq" id="XP_067802722.1">
    <property type="nucleotide sequence ID" value="XM_067947500.1"/>
</dbReference>
<dbReference type="GO" id="GO:0003743">
    <property type="term" value="F:translation initiation factor activity"/>
    <property type="evidence" value="ECO:0007669"/>
    <property type="project" value="UniProtKB-UniRule"/>
</dbReference>
<dbReference type="EMBL" id="JALLKP010000003">
    <property type="protein sequence ID" value="KAK2195879.1"/>
    <property type="molecule type" value="Genomic_DNA"/>
</dbReference>
<dbReference type="InterPro" id="IPR023801">
    <property type="entry name" value="His_deacetylse_dom"/>
</dbReference>
<dbReference type="PANTHER" id="PTHR12399">
    <property type="entry name" value="EUKARYOTIC TRANSLATION INITIATION FACTOR 3 SUBUNIT 7"/>
    <property type="match status" value="1"/>
</dbReference>
<name>A0AAD9UNH1_9APIC</name>
<comment type="caution">
    <text evidence="10">The sequence shown here is derived from an EMBL/GenBank/DDBJ whole genome shotgun (WGS) entry which is preliminary data.</text>
</comment>
<gene>
    <name evidence="10" type="ORF">BdWA1_002477</name>
</gene>
<keyword evidence="2 8" id="KW-0963">Cytoplasm</keyword>
<evidence type="ECO:0000313" key="11">
    <source>
        <dbReference type="Proteomes" id="UP001214638"/>
    </source>
</evidence>
<dbReference type="GO" id="GO:0032958">
    <property type="term" value="P:inositol phosphate biosynthetic process"/>
    <property type="evidence" value="ECO:0007669"/>
    <property type="project" value="InterPro"/>
</dbReference>
<dbReference type="InterPro" id="IPR037138">
    <property type="entry name" value="His_deacetylse_dom_sf"/>
</dbReference>
<evidence type="ECO:0000259" key="9">
    <source>
        <dbReference type="Pfam" id="PF00850"/>
    </source>
</evidence>
<keyword evidence="4" id="KW-0808">Transferase</keyword>
<dbReference type="Gene3D" id="3.40.800.20">
    <property type="entry name" value="Histone deacetylase domain"/>
    <property type="match status" value="1"/>
</dbReference>
<evidence type="ECO:0000256" key="3">
    <source>
        <dbReference type="ARBA" id="ARBA00022540"/>
    </source>
</evidence>
<dbReference type="KEGG" id="bdw:94336775"/>
<sequence length="1342" mass="152254">MSDSSFERPLMAVCYDEDNMCSNKHWDLLNPYHPECPDRVGKVLSHLKCCTIANKTGNEELLWNYFKTIPCKTVDNDILRMAHSEKMLHTVSYWTRNINRIMNSKKISKNGTNSKEVNGITLYPFDNDTFMTLDTDHVARLAVGGVLELCDVLYNNSIHVNKLVKKVFALVRPPGHHATPVQSMGFCVYNNVAIAAKYIMQKYSINKIAIIDWDVHHGNGTQDIFYNNPNVCYISIHRYGEGSKSFYPYCGHNKEIGEGEGKGYNLNFNLEEGFGDYDVMYVFDNVIVPYLNNFKPQLVIISAGFDAATNDYLGGCFVEPSGYKYMTKRLCEIAERFCDGKLMLVLEGGYNIEVMANCIEAVIATLLEYDMGIETTLLKMDTRLVKDSTMEICSKLLKVMNQYLVGATLDIDLAGLELRKLKWIDYNGHLEQGMLLMAAGHENQWILPLDQECDKVAKLCNDNEVIFYEWLCKCNDMDITIFTSSAIPLNLPIEDSTIPCRFGGLRISNEPASRQKTPDDNSNVCKTLDIDSIPIDMVARQLLKHVTTCHAIYKSSVFESWNLSGNKQSSIRIQNALDGMKVPCVMDLKMGTRLYGDDLIDDLAIKQKIAKASSRSCLTHGFHISGIFKWDVENGTAKYLDESCLYASKTDEQLSNAFTLYFNESENSGKLIEFFMTKLKELEDIFKTQEFLALYGTSLLFVYDASKEVDSVATARLYMIDFSHVSYNVRQLDGGYLLGLETPAYIPRQSLYTLSTMEMLNIISNINLNGWGPDEKDEQTVATCLGPLNKFPLELNLKVDRQIRICDFTYGTYQRNIREGGRYNRHASGVIDEEMQFQTVDGRSLGRSKNNQYYKKRVVLKQTTQAFNQKQLEEEAMLLAKQKHPELRRQKIIMQNRQARMNTRHHTFNEWSIEPGSNWTVVAEIPFSQLIKIELAKNDVQVNDLFFRGKIGIYDKKMDHISIKNEVALQNVSKGLDYYWTSTHDDDCIAKVLLETYNNSTVADKVPDVSVDEVPKSSIRNKPLQYEASPEAQQLDRNILRFDKIVVAATDQILAVIMTAARSKYSWHLNVTKIENQIIIDKANGSIVDMLTVNETAPEPPMQDAENKINRPPALGCEAVRVNQNIRQQLLLNEIAETFEDAPFIESGDNPAVMGYRYRTFTIPGDSSSNTFEKLPIFIITRAEVHAKLPSPQQGYTYICALNEFPSKNHKSWRSQIETQKGALLANEIRNNTTKLQRFAACAAIGGCDTLKLAFVTRRGPNDAENHQILSVQSHTTENLAMQMGFKLRNAWGIVRSIAQLIVRKPDGHYVLLKDPLKPIIRLYSTPDEPEAPSQTVNTTSM</sequence>
<dbReference type="Proteomes" id="UP001214638">
    <property type="component" value="Unassembled WGS sequence"/>
</dbReference>
<dbReference type="GO" id="GO:0098808">
    <property type="term" value="F:mRNA cap binding"/>
    <property type="evidence" value="ECO:0007669"/>
    <property type="project" value="UniProtKB-UniRule"/>
</dbReference>
<dbReference type="CDD" id="cd09992">
    <property type="entry name" value="HDAC_classII"/>
    <property type="match status" value="1"/>
</dbReference>
<accession>A0AAD9UNH1</accession>
<dbReference type="Gene3D" id="3.30.470.160">
    <property type="entry name" value="Inositol polyphosphate kinase"/>
    <property type="match status" value="1"/>
</dbReference>
<keyword evidence="6" id="KW-0694">RNA-binding</keyword>
<dbReference type="GO" id="GO:0005852">
    <property type="term" value="C:eukaryotic translation initiation factor 3 complex"/>
    <property type="evidence" value="ECO:0007669"/>
    <property type="project" value="UniProtKB-UniRule"/>
</dbReference>
<evidence type="ECO:0000256" key="6">
    <source>
        <dbReference type="ARBA" id="ARBA00022884"/>
    </source>
</evidence>
<dbReference type="Pfam" id="PF03770">
    <property type="entry name" value="IPK"/>
    <property type="match status" value="1"/>
</dbReference>
<dbReference type="GO" id="GO:0001732">
    <property type="term" value="P:formation of cytoplasmic translation initiation complex"/>
    <property type="evidence" value="ECO:0007669"/>
    <property type="project" value="UniProtKB-UniRule"/>
</dbReference>
<dbReference type="GO" id="GO:0016301">
    <property type="term" value="F:kinase activity"/>
    <property type="evidence" value="ECO:0007669"/>
    <property type="project" value="UniProtKB-KW"/>
</dbReference>
<keyword evidence="7 8" id="KW-0648">Protein biosynthesis</keyword>
<comment type="similarity">
    <text evidence="1">Belongs to the inositol phosphokinase (IPK) family.</text>
</comment>
<evidence type="ECO:0000256" key="1">
    <source>
        <dbReference type="ARBA" id="ARBA00007374"/>
    </source>
</evidence>
<dbReference type="GO" id="GO:0033290">
    <property type="term" value="C:eukaryotic 48S preinitiation complex"/>
    <property type="evidence" value="ECO:0007669"/>
    <property type="project" value="UniProtKB-UniRule"/>
</dbReference>
<dbReference type="HAMAP" id="MF_03003">
    <property type="entry name" value="eIF3d"/>
    <property type="match status" value="1"/>
</dbReference>
<dbReference type="PRINTS" id="PR01270">
    <property type="entry name" value="HDASUPER"/>
</dbReference>
<dbReference type="SUPFAM" id="SSF52768">
    <property type="entry name" value="Arginase/deacetylase"/>
    <property type="match status" value="1"/>
</dbReference>
<comment type="function">
    <text evidence="8">mRNA cap-binding component of the eukaryotic translation initiation factor 3 (eIF-3) complex, which is involved in protein synthesis of a specialized repertoire of mRNAs and, together with other initiation factors, stimulates binding of mRNA and methionyl-tRNAi to the 40S ribosome. The eIF-3 complex specifically targets and initiates translation of a subset of mRNAs involved in cell proliferation. In the eIF-3 complex, eif3d specifically recognizes and binds the 7-methylguanosine cap of a subset of mRNAs.</text>
</comment>
<dbReference type="InterPro" id="IPR005522">
    <property type="entry name" value="IPK"/>
</dbReference>
<dbReference type="GO" id="GO:0016282">
    <property type="term" value="C:eukaryotic 43S preinitiation complex"/>
    <property type="evidence" value="ECO:0007669"/>
    <property type="project" value="UniProtKB-UniRule"/>
</dbReference>
<comment type="subcellular location">
    <subcellularLocation>
        <location evidence="8">Cytoplasm</location>
    </subcellularLocation>
</comment>
<protein>
    <recommendedName>
        <fullName evidence="8">Eukaryotic translation initiation factor 3 subunit D</fullName>
        <shortName evidence="8">eIF3d</shortName>
    </recommendedName>
    <alternativeName>
        <fullName evidence="8">Eukaryotic translation initiation factor 3 subunit 7</fullName>
    </alternativeName>
</protein>
<feature type="region of interest" description="RNA gate" evidence="8">
    <location>
        <begin position="1087"/>
        <end position="1101"/>
    </location>
</feature>
<dbReference type="InterPro" id="IPR007783">
    <property type="entry name" value="eIF3d"/>
</dbReference>
<dbReference type="InterPro" id="IPR000286">
    <property type="entry name" value="HDACs"/>
</dbReference>
<evidence type="ECO:0000256" key="4">
    <source>
        <dbReference type="ARBA" id="ARBA00022679"/>
    </source>
</evidence>
<dbReference type="PANTHER" id="PTHR12399:SF0">
    <property type="entry name" value="EUKARYOTIC TRANSLATION INITIATION FACTOR 3 SUBUNIT D"/>
    <property type="match status" value="1"/>
</dbReference>
<proteinExistence type="inferred from homology"/>
<reference evidence="10" key="1">
    <citation type="journal article" date="2023" name="Nat. Microbiol.">
        <title>Babesia duncani multi-omics identifies virulence factors and drug targets.</title>
        <authorList>
            <person name="Singh P."/>
            <person name="Lonardi S."/>
            <person name="Liang Q."/>
            <person name="Vydyam P."/>
            <person name="Khabirova E."/>
            <person name="Fang T."/>
            <person name="Gihaz S."/>
            <person name="Thekkiniath J."/>
            <person name="Munshi M."/>
            <person name="Abel S."/>
            <person name="Ciampossin L."/>
            <person name="Batugedara G."/>
            <person name="Gupta M."/>
            <person name="Lu X.M."/>
            <person name="Lenz T."/>
            <person name="Chakravarty S."/>
            <person name="Cornillot E."/>
            <person name="Hu Y."/>
            <person name="Ma W."/>
            <person name="Gonzalez L.M."/>
            <person name="Sanchez S."/>
            <person name="Estrada K."/>
            <person name="Sanchez-Flores A."/>
            <person name="Montero E."/>
            <person name="Harb O.S."/>
            <person name="Le Roch K.G."/>
            <person name="Mamoun C.B."/>
        </authorList>
    </citation>
    <scope>NUCLEOTIDE SEQUENCE</scope>
    <source>
        <strain evidence="10">WA1</strain>
    </source>
</reference>
<evidence type="ECO:0000313" key="10">
    <source>
        <dbReference type="EMBL" id="KAK2195879.1"/>
    </source>
</evidence>
<keyword evidence="11" id="KW-1185">Reference proteome</keyword>
<dbReference type="InterPro" id="IPR038286">
    <property type="entry name" value="IPK_sf"/>
</dbReference>
<evidence type="ECO:0000256" key="8">
    <source>
        <dbReference type="HAMAP-Rule" id="MF_03003"/>
    </source>
</evidence>
<evidence type="ECO:0000256" key="7">
    <source>
        <dbReference type="ARBA" id="ARBA00022917"/>
    </source>
</evidence>
<dbReference type="Pfam" id="PF00850">
    <property type="entry name" value="Hist_deacetyl"/>
    <property type="match status" value="1"/>
</dbReference>
<dbReference type="GO" id="GO:0002191">
    <property type="term" value="P:cap-dependent translational initiation"/>
    <property type="evidence" value="ECO:0007669"/>
    <property type="project" value="UniProtKB-UniRule"/>
</dbReference>
<dbReference type="Pfam" id="PF05091">
    <property type="entry name" value="eIF-3_zeta"/>
    <property type="match status" value="1"/>
</dbReference>
<dbReference type="InterPro" id="IPR023696">
    <property type="entry name" value="Ureohydrolase_dom_sf"/>
</dbReference>
<keyword evidence="3 8" id="KW-0396">Initiation factor</keyword>
<comment type="domain">
    <text evidence="8">The RNA gate region regulates mRNA cap recognition to prevent promiscuous mRNA-binding before assembly of eif3d into the full eukaryotic translation initiation factor 3 (eIF-3) complex.</text>
</comment>
<keyword evidence="5" id="KW-0418">Kinase</keyword>
<dbReference type="SUPFAM" id="SSF56104">
    <property type="entry name" value="SAICAR synthase-like"/>
    <property type="match status" value="1"/>
</dbReference>
<organism evidence="10 11">
    <name type="scientific">Babesia duncani</name>
    <dbReference type="NCBI Taxonomy" id="323732"/>
    <lineage>
        <taxon>Eukaryota</taxon>
        <taxon>Sar</taxon>
        <taxon>Alveolata</taxon>
        <taxon>Apicomplexa</taxon>
        <taxon>Aconoidasida</taxon>
        <taxon>Piroplasmida</taxon>
        <taxon>Babesiidae</taxon>
        <taxon>Babesia</taxon>
    </lineage>
</organism>